<protein>
    <recommendedName>
        <fullName evidence="4">Transmembrane protein</fullName>
    </recommendedName>
</protein>
<keyword evidence="1" id="KW-0812">Transmembrane</keyword>
<accession>A0AAD5JBC2</accession>
<comment type="caution">
    <text evidence="2">The sequence shown here is derived from an EMBL/GenBank/DDBJ whole genome shotgun (WGS) entry which is preliminary data.</text>
</comment>
<evidence type="ECO:0000313" key="2">
    <source>
        <dbReference type="EMBL" id="KAI9187175.1"/>
    </source>
</evidence>
<name>A0AAD5JBC2_ACENE</name>
<reference evidence="2" key="1">
    <citation type="journal article" date="2022" name="Plant J.">
        <title>Strategies of tolerance reflected in two North American maple genomes.</title>
        <authorList>
            <person name="McEvoy S.L."/>
            <person name="Sezen U.U."/>
            <person name="Trouern-Trend A."/>
            <person name="McMahon S.M."/>
            <person name="Schaberg P.G."/>
            <person name="Yang J."/>
            <person name="Wegrzyn J.L."/>
            <person name="Swenson N.G."/>
        </authorList>
    </citation>
    <scope>NUCLEOTIDE SEQUENCE</scope>
    <source>
        <strain evidence="2">91603</strain>
    </source>
</reference>
<dbReference type="Proteomes" id="UP001064489">
    <property type="component" value="Chromosome 3"/>
</dbReference>
<keyword evidence="1" id="KW-0472">Membrane</keyword>
<feature type="transmembrane region" description="Helical" evidence="1">
    <location>
        <begin position="110"/>
        <end position="130"/>
    </location>
</feature>
<dbReference type="AlphaFoldDB" id="A0AAD5JBC2"/>
<gene>
    <name evidence="2" type="ORF">LWI28_025164</name>
</gene>
<keyword evidence="1" id="KW-1133">Transmembrane helix</keyword>
<dbReference type="EMBL" id="JAJSOW010000100">
    <property type="protein sequence ID" value="KAI9187175.1"/>
    <property type="molecule type" value="Genomic_DNA"/>
</dbReference>
<sequence>MRCHMMPLQCRSTQLNPPFRSRQPPAYLKQYHYPTLSHVVKLVQSDSKPAPLSVSFQRGGRSLRASLVLGPFPLLLLHFVRGFFFFFCVDFAVHLSSLSAAFWFSNSATAFLDVVSSSSVVYFATTAAAFR</sequence>
<organism evidence="2 3">
    <name type="scientific">Acer negundo</name>
    <name type="common">Box elder</name>
    <dbReference type="NCBI Taxonomy" id="4023"/>
    <lineage>
        <taxon>Eukaryota</taxon>
        <taxon>Viridiplantae</taxon>
        <taxon>Streptophyta</taxon>
        <taxon>Embryophyta</taxon>
        <taxon>Tracheophyta</taxon>
        <taxon>Spermatophyta</taxon>
        <taxon>Magnoliopsida</taxon>
        <taxon>eudicotyledons</taxon>
        <taxon>Gunneridae</taxon>
        <taxon>Pentapetalae</taxon>
        <taxon>rosids</taxon>
        <taxon>malvids</taxon>
        <taxon>Sapindales</taxon>
        <taxon>Sapindaceae</taxon>
        <taxon>Hippocastanoideae</taxon>
        <taxon>Acereae</taxon>
        <taxon>Acer</taxon>
    </lineage>
</organism>
<evidence type="ECO:0000313" key="3">
    <source>
        <dbReference type="Proteomes" id="UP001064489"/>
    </source>
</evidence>
<keyword evidence="3" id="KW-1185">Reference proteome</keyword>
<evidence type="ECO:0000256" key="1">
    <source>
        <dbReference type="SAM" id="Phobius"/>
    </source>
</evidence>
<evidence type="ECO:0008006" key="4">
    <source>
        <dbReference type="Google" id="ProtNLM"/>
    </source>
</evidence>
<proteinExistence type="predicted"/>
<reference evidence="2" key="2">
    <citation type="submission" date="2023-02" db="EMBL/GenBank/DDBJ databases">
        <authorList>
            <person name="Swenson N.G."/>
            <person name="Wegrzyn J.L."/>
            <person name="Mcevoy S.L."/>
        </authorList>
    </citation>
    <scope>NUCLEOTIDE SEQUENCE</scope>
    <source>
        <strain evidence="2">91603</strain>
        <tissue evidence="2">Leaf</tissue>
    </source>
</reference>